<dbReference type="InterPro" id="IPR023606">
    <property type="entry name" value="CoA-Trfase_III_dom_1_sf"/>
</dbReference>
<dbReference type="InterPro" id="IPR044855">
    <property type="entry name" value="CoA-Trfase_III_dom3_sf"/>
</dbReference>
<evidence type="ECO:0000313" key="2">
    <source>
        <dbReference type="EMBL" id="ETW96742.1"/>
    </source>
</evidence>
<reference evidence="2 3" key="1">
    <citation type="journal article" date="2014" name="Nature">
        <title>An environmental bacterial taxon with a large and distinct metabolic repertoire.</title>
        <authorList>
            <person name="Wilson M.C."/>
            <person name="Mori T."/>
            <person name="Ruckert C."/>
            <person name="Uria A.R."/>
            <person name="Helf M.J."/>
            <person name="Takada K."/>
            <person name="Gernert C."/>
            <person name="Steffens U.A."/>
            <person name="Heycke N."/>
            <person name="Schmitt S."/>
            <person name="Rinke C."/>
            <person name="Helfrich E.J."/>
            <person name="Brachmann A.O."/>
            <person name="Gurgui C."/>
            <person name="Wakimoto T."/>
            <person name="Kracht M."/>
            <person name="Crusemann M."/>
            <person name="Hentschel U."/>
            <person name="Abe I."/>
            <person name="Matsunaga S."/>
            <person name="Kalinowski J."/>
            <person name="Takeyama H."/>
            <person name="Piel J."/>
        </authorList>
    </citation>
    <scope>NUCLEOTIDE SEQUENCE [LARGE SCALE GENOMIC DNA]</scope>
    <source>
        <strain evidence="3">TSY1</strain>
    </source>
</reference>
<dbReference type="PANTHER" id="PTHR48207:SF3">
    <property type="entry name" value="SUCCINATE--HYDROXYMETHYLGLUTARATE COA-TRANSFERASE"/>
    <property type="match status" value="1"/>
</dbReference>
<dbReference type="InterPro" id="IPR003673">
    <property type="entry name" value="CoA-Trfase_fam_III"/>
</dbReference>
<keyword evidence="3" id="KW-1185">Reference proteome</keyword>
<gene>
    <name evidence="2" type="ORF">ETSY1_25375</name>
</gene>
<proteinExistence type="predicted"/>
<dbReference type="PATRIC" id="fig|1429438.4.peg.4853"/>
<accession>W4LFG0</accession>
<dbReference type="PANTHER" id="PTHR48207">
    <property type="entry name" value="SUCCINATE--HYDROXYMETHYLGLUTARATE COA-TRANSFERASE"/>
    <property type="match status" value="1"/>
</dbReference>
<dbReference type="SUPFAM" id="SSF89796">
    <property type="entry name" value="CoA-transferase family III (CaiB/BaiF)"/>
    <property type="match status" value="1"/>
</dbReference>
<protein>
    <recommendedName>
        <fullName evidence="4">Formyl-CoA transferase</fullName>
    </recommendedName>
</protein>
<dbReference type="GO" id="GO:0008410">
    <property type="term" value="F:CoA-transferase activity"/>
    <property type="evidence" value="ECO:0007669"/>
    <property type="project" value="TreeGrafter"/>
</dbReference>
<evidence type="ECO:0008006" key="4">
    <source>
        <dbReference type="Google" id="ProtNLM"/>
    </source>
</evidence>
<dbReference type="EMBL" id="AZHW01000751">
    <property type="protein sequence ID" value="ETW96742.1"/>
    <property type="molecule type" value="Genomic_DNA"/>
</dbReference>
<comment type="caution">
    <text evidence="2">The sequence shown here is derived from an EMBL/GenBank/DDBJ whole genome shotgun (WGS) entry which is preliminary data.</text>
</comment>
<dbReference type="AlphaFoldDB" id="W4LFG0"/>
<dbReference type="Gene3D" id="3.30.1540.10">
    <property type="entry name" value="formyl-coa transferase, domain 3"/>
    <property type="match status" value="1"/>
</dbReference>
<evidence type="ECO:0000313" key="3">
    <source>
        <dbReference type="Proteomes" id="UP000019141"/>
    </source>
</evidence>
<dbReference type="InterPro" id="IPR050483">
    <property type="entry name" value="CoA-transferase_III_domain"/>
</dbReference>
<organism evidence="2 3">
    <name type="scientific">Entotheonella factor</name>
    <dbReference type="NCBI Taxonomy" id="1429438"/>
    <lineage>
        <taxon>Bacteria</taxon>
        <taxon>Pseudomonadati</taxon>
        <taxon>Nitrospinota/Tectimicrobiota group</taxon>
        <taxon>Candidatus Tectimicrobiota</taxon>
        <taxon>Candidatus Entotheonellia</taxon>
        <taxon>Candidatus Entotheonellales</taxon>
        <taxon>Candidatus Entotheonellaceae</taxon>
        <taxon>Candidatus Entotheonella</taxon>
    </lineage>
</organism>
<sequence>MQNLLDGMLVIDLTQFEAGTSCTQMLAWFGARVIKVEQPEWGDPGRWIGGSSDKSVDSAYFMIHNANKQSITLNLKTEQGLDLFRELVKKADVVSENLAPGTFERLGFTYETLQELNPGIIYMTIKGFGTTGPYKDFKSFDMIAQAMGGAFAATGFPNDPPTYPGPVTGDTGAGIHAAIGVLSAYIDRKLTGRSHKVEVSMMDAVANFQRNNFIAQLETGQPPARLGNINPQSIPGNTFVCQPEGPDDYVYIDVPLDNRQAWEALAHLMEQPGLIEQYRDPESRLGNRDAIEALVAAWVQPQTRQQVMQRCAQAGVPCGATWNTQEALDDPHMRERGMIVDVEHPEYGPITLPGSPMQVSNGGEVTFQPAPLLGQHNAEVYQEFFGYDEAKLQELQDAGVI</sequence>
<dbReference type="Gene3D" id="3.40.50.10540">
    <property type="entry name" value="Crotonobetainyl-coa:carnitine coa-transferase, domain 1"/>
    <property type="match status" value="1"/>
</dbReference>
<dbReference type="HOGENOM" id="CLU_033975_0_0_7"/>
<dbReference type="Pfam" id="PF02515">
    <property type="entry name" value="CoA_transf_3"/>
    <property type="match status" value="1"/>
</dbReference>
<evidence type="ECO:0000256" key="1">
    <source>
        <dbReference type="ARBA" id="ARBA00022679"/>
    </source>
</evidence>
<dbReference type="Proteomes" id="UP000019141">
    <property type="component" value="Unassembled WGS sequence"/>
</dbReference>
<name>W4LFG0_ENTF1</name>
<keyword evidence="1" id="KW-0808">Transferase</keyword>